<protein>
    <recommendedName>
        <fullName evidence="2">Protein CyaE</fullName>
    </recommendedName>
</protein>
<evidence type="ECO:0000256" key="3">
    <source>
        <dbReference type="SAM" id="SignalP"/>
    </source>
</evidence>
<keyword evidence="5" id="KW-1185">Reference proteome</keyword>
<comment type="subcellular location">
    <subcellularLocation>
        <location evidence="2">Cell outer membrane</location>
        <topology evidence="2">Peripheral membrane protein</topology>
    </subcellularLocation>
</comment>
<keyword evidence="2" id="KW-0813">Transport</keyword>
<keyword evidence="2" id="KW-0472">Membrane</keyword>
<dbReference type="Pfam" id="PF02321">
    <property type="entry name" value="OEP"/>
    <property type="match status" value="2"/>
</dbReference>
<dbReference type="InterPro" id="IPR003423">
    <property type="entry name" value="OMP_efflux"/>
</dbReference>
<reference evidence="4 5" key="1">
    <citation type="submission" date="2020-07" db="EMBL/GenBank/DDBJ databases">
        <title>Pusillimonas sp. nov., isolated from poultry manure in Taiwan.</title>
        <authorList>
            <person name="Lin S.-Y."/>
            <person name="Tang Y.-S."/>
            <person name="Young C.-C."/>
        </authorList>
    </citation>
    <scope>NUCLEOTIDE SEQUENCE [LARGE SCALE GENOMIC DNA]</scope>
    <source>
        <strain evidence="4 5">CC-YST705</strain>
    </source>
</reference>
<dbReference type="Gene3D" id="1.20.1600.10">
    <property type="entry name" value="Outer membrane efflux proteins (OEP)"/>
    <property type="match status" value="1"/>
</dbReference>
<evidence type="ECO:0000256" key="1">
    <source>
        <dbReference type="ARBA" id="ARBA00007613"/>
    </source>
</evidence>
<keyword evidence="3" id="KW-0732">Signal</keyword>
<dbReference type="PANTHER" id="PTHR30203">
    <property type="entry name" value="OUTER MEMBRANE CATION EFFLUX PROTEIN"/>
    <property type="match status" value="1"/>
</dbReference>
<sequence length="502" mass="53638">MLSSIGLHTLRALLPALLLTLGACAAAPDRGPGKVSGQSSVSQAQALSVPPQLYESPTALQTHELISPEFKPKHVYTLVELIDLAQQLNPSTRIAWGEAQQAAAAAGMVESTYLPFISANIVGGYMHNDRSDSVRLLGREFELDYQTHLHGVVPAITLQWLLFDFGKRNALQQGADKLALASRFAFTQAHQAVIAEVSTSYYTYNSARSREKQAAEGLRNAATIEDIALERVRNGLGTTIEAAQARQLKAQARLHLVSSKAQTRQAYQMLLGAVGLPPDAELQVTDSAERALPSDLDIPGNPQLQKAIASRPDVQALQAAHQASLAGVDSARASFMPKLMLMGFVSHPTGKLSVGTLPGISSQAASSGALLMLNIPLYDGGLRTKQIHEAQLRVKNAQERLRRTQNDAYKQMVIAADVLRTALESYRAANELVQAAQLTYDGALASYREGLTGMTLLTEAHDGLLGAQEALSVAHTAGLVGSVNLAFAMGELNRMPATASTP</sequence>
<organism evidence="4 5">
    <name type="scientific">Mesopusillimonas faecipullorum</name>
    <dbReference type="NCBI Taxonomy" id="2755040"/>
    <lineage>
        <taxon>Bacteria</taxon>
        <taxon>Pseudomonadati</taxon>
        <taxon>Pseudomonadota</taxon>
        <taxon>Betaproteobacteria</taxon>
        <taxon>Burkholderiales</taxon>
        <taxon>Alcaligenaceae</taxon>
        <taxon>Mesopusillimonas</taxon>
    </lineage>
</organism>
<keyword evidence="2" id="KW-0204">Cytolysis</keyword>
<name>A0ABS8C834_9BURK</name>
<proteinExistence type="inferred from homology"/>
<gene>
    <name evidence="4" type="ORF">H0484_00185</name>
</gene>
<dbReference type="SUPFAM" id="SSF56954">
    <property type="entry name" value="Outer membrane efflux proteins (OEP)"/>
    <property type="match status" value="1"/>
</dbReference>
<dbReference type="InterPro" id="IPR028351">
    <property type="entry name" value="CyaE"/>
</dbReference>
<dbReference type="PANTHER" id="PTHR30203:SF29">
    <property type="entry name" value="PROTEIN CYAE"/>
    <property type="match status" value="1"/>
</dbReference>
<evidence type="ECO:0000313" key="4">
    <source>
        <dbReference type="EMBL" id="MCB5362180.1"/>
    </source>
</evidence>
<dbReference type="PIRSF" id="PIRSF001892">
    <property type="entry name" value="CyaE"/>
    <property type="match status" value="1"/>
</dbReference>
<comment type="function">
    <text evidence="2">CyaE is necessary for transport of calmodulin-sensitive adenylate cyclase-hemolysin (cyclolysin).</text>
</comment>
<keyword evidence="2" id="KW-0998">Cell outer membrane</keyword>
<comment type="similarity">
    <text evidence="1 2">Belongs to the outer membrane factor (OMF) (TC 1.B.17) family.</text>
</comment>
<evidence type="ECO:0000313" key="5">
    <source>
        <dbReference type="Proteomes" id="UP000776983"/>
    </source>
</evidence>
<dbReference type="Proteomes" id="UP000776983">
    <property type="component" value="Unassembled WGS sequence"/>
</dbReference>
<accession>A0ABS8C834</accession>
<feature type="signal peptide" evidence="3">
    <location>
        <begin position="1"/>
        <end position="25"/>
    </location>
</feature>
<dbReference type="RefSeq" id="WP_226952406.1">
    <property type="nucleotide sequence ID" value="NZ_JACDXW010000001.1"/>
</dbReference>
<comment type="caution">
    <text evidence="4">The sequence shown here is derived from an EMBL/GenBank/DDBJ whole genome shotgun (WGS) entry which is preliminary data.</text>
</comment>
<feature type="chain" id="PRO_5047370269" description="Protein CyaE" evidence="3">
    <location>
        <begin position="26"/>
        <end position="502"/>
    </location>
</feature>
<dbReference type="EMBL" id="JACDXW010000001">
    <property type="protein sequence ID" value="MCB5362180.1"/>
    <property type="molecule type" value="Genomic_DNA"/>
</dbReference>
<keyword evidence="2" id="KW-0354">Hemolysis</keyword>
<dbReference type="InterPro" id="IPR010131">
    <property type="entry name" value="MdtP/NodT-like"/>
</dbReference>
<evidence type="ECO:0000256" key="2">
    <source>
        <dbReference type="PIRNR" id="PIRNR001892"/>
    </source>
</evidence>